<reference evidence="2" key="1">
    <citation type="submission" date="2022-12" db="EMBL/GenBank/DDBJ databases">
        <authorList>
            <person name="Alioto T."/>
            <person name="Alioto T."/>
            <person name="Gomez Garrido J."/>
        </authorList>
    </citation>
    <scope>NUCLEOTIDE SEQUENCE</scope>
</reference>
<sequence>MGSGGGLDPQRGGLPPSAGRGLWQLSVTVPIAIQAAIGALGAGGLGGREHRPLGFSKDYFLGMGENSLGGHHSSRCLPASEAPATPLPTIPGVWDPKSCPLPRPLLSLPRILSALYLQGSPLPTYLALCRRGQLPPSPAAGGREERLRPSGQAAPSLPSHRGWARWPWGSLPTLQSHDSFLGIQSKEQGRLSSSRQELRTSFPQAAGRGIDSGQLS</sequence>
<organism evidence="2 3">
    <name type="scientific">Podarcis lilfordi</name>
    <name type="common">Lilford's wall lizard</name>
    <dbReference type="NCBI Taxonomy" id="74358"/>
    <lineage>
        <taxon>Eukaryota</taxon>
        <taxon>Metazoa</taxon>
        <taxon>Chordata</taxon>
        <taxon>Craniata</taxon>
        <taxon>Vertebrata</taxon>
        <taxon>Euteleostomi</taxon>
        <taxon>Lepidosauria</taxon>
        <taxon>Squamata</taxon>
        <taxon>Bifurcata</taxon>
        <taxon>Unidentata</taxon>
        <taxon>Episquamata</taxon>
        <taxon>Laterata</taxon>
        <taxon>Lacertibaenia</taxon>
        <taxon>Lacertidae</taxon>
        <taxon>Podarcis</taxon>
    </lineage>
</organism>
<keyword evidence="3" id="KW-1185">Reference proteome</keyword>
<dbReference type="AlphaFoldDB" id="A0AA35KBC1"/>
<accession>A0AA35KBC1</accession>
<evidence type="ECO:0000313" key="2">
    <source>
        <dbReference type="EMBL" id="CAI5773763.1"/>
    </source>
</evidence>
<evidence type="ECO:0000256" key="1">
    <source>
        <dbReference type="SAM" id="MobiDB-lite"/>
    </source>
</evidence>
<feature type="region of interest" description="Disordered" evidence="1">
    <location>
        <begin position="179"/>
        <end position="216"/>
    </location>
</feature>
<dbReference type="EMBL" id="OX395129">
    <property type="protein sequence ID" value="CAI5773763.1"/>
    <property type="molecule type" value="Genomic_DNA"/>
</dbReference>
<proteinExistence type="predicted"/>
<evidence type="ECO:0000313" key="3">
    <source>
        <dbReference type="Proteomes" id="UP001178461"/>
    </source>
</evidence>
<gene>
    <name evidence="2" type="ORF">PODLI_1B002193</name>
</gene>
<dbReference type="Proteomes" id="UP001178461">
    <property type="component" value="Chromosome 4"/>
</dbReference>
<protein>
    <submittedName>
        <fullName evidence="2">Uncharacterized protein</fullName>
    </submittedName>
</protein>
<feature type="region of interest" description="Disordered" evidence="1">
    <location>
        <begin position="136"/>
        <end position="160"/>
    </location>
</feature>
<feature type="compositionally biased region" description="Polar residues" evidence="1">
    <location>
        <begin position="190"/>
        <end position="203"/>
    </location>
</feature>
<name>A0AA35KBC1_9SAUR</name>